<dbReference type="InterPro" id="IPR004386">
    <property type="entry name" value="Toxin_YafQ-like"/>
</dbReference>
<gene>
    <name evidence="1" type="ORF">IZT61_01035</name>
</gene>
<dbReference type="AlphaFoldDB" id="A0A7S9KZV1"/>
<evidence type="ECO:0000313" key="1">
    <source>
        <dbReference type="EMBL" id="QPH39901.1"/>
    </source>
</evidence>
<protein>
    <submittedName>
        <fullName evidence="1">Type II toxin-antitoxin system YafQ family toxin</fullName>
    </submittedName>
</protein>
<organism evidence="1 2">
    <name type="scientific">Pedobacter endophyticus</name>
    <dbReference type="NCBI Taxonomy" id="2789740"/>
    <lineage>
        <taxon>Bacteria</taxon>
        <taxon>Pseudomonadati</taxon>
        <taxon>Bacteroidota</taxon>
        <taxon>Sphingobacteriia</taxon>
        <taxon>Sphingobacteriales</taxon>
        <taxon>Sphingobacteriaceae</taxon>
        <taxon>Pedobacter</taxon>
    </lineage>
</organism>
<reference evidence="1 2" key="1">
    <citation type="submission" date="2020-11" db="EMBL/GenBank/DDBJ databases">
        <title>Pedobacter endophytica, an endophytic bacteria isolated form Carex pumila.</title>
        <authorList>
            <person name="Peng Y."/>
            <person name="Jiang L."/>
            <person name="Lee J."/>
        </authorList>
    </citation>
    <scope>NUCLEOTIDE SEQUENCE [LARGE SCALE GENOMIC DNA]</scope>
    <source>
        <strain evidence="1 2">JBR3-12</strain>
    </source>
</reference>
<accession>A0A7S9KZV1</accession>
<dbReference type="InterPro" id="IPR035093">
    <property type="entry name" value="RelE/ParE_toxin_dom_sf"/>
</dbReference>
<keyword evidence="2" id="KW-1185">Reference proteome</keyword>
<name>A0A7S9KZV1_9SPHI</name>
<dbReference type="EMBL" id="CP064939">
    <property type="protein sequence ID" value="QPH39901.1"/>
    <property type="molecule type" value="Genomic_DNA"/>
</dbReference>
<evidence type="ECO:0000313" key="2">
    <source>
        <dbReference type="Proteomes" id="UP000594759"/>
    </source>
</evidence>
<dbReference type="RefSeq" id="WP_196099361.1">
    <property type="nucleotide sequence ID" value="NZ_CP064939.1"/>
</dbReference>
<dbReference type="Pfam" id="PF15738">
    <property type="entry name" value="YafQ_toxin"/>
    <property type="match status" value="1"/>
</dbReference>
<dbReference type="Gene3D" id="3.30.2310.20">
    <property type="entry name" value="RelE-like"/>
    <property type="match status" value="1"/>
</dbReference>
<sequence>MEVAFSEPFKKAFKKRVLNKPVETAFWIKLNYFTEDPFNPKLKTHKLSGKLKGSWSFSIEYDLRVVFYFTSDKPVKAVLVDIGNHDEVY</sequence>
<dbReference type="Proteomes" id="UP000594759">
    <property type="component" value="Chromosome"/>
</dbReference>
<proteinExistence type="predicted"/>
<dbReference type="KEGG" id="pex:IZT61_01035"/>
<dbReference type="SUPFAM" id="SSF143011">
    <property type="entry name" value="RelE-like"/>
    <property type="match status" value="1"/>
</dbReference>